<gene>
    <name evidence="2" type="ORF">LCGC14_1004090</name>
</gene>
<dbReference type="EMBL" id="LAZR01003899">
    <property type="protein sequence ID" value="KKN13661.1"/>
    <property type="molecule type" value="Genomic_DNA"/>
</dbReference>
<dbReference type="InterPro" id="IPR018392">
    <property type="entry name" value="LysM"/>
</dbReference>
<evidence type="ECO:0000259" key="1">
    <source>
        <dbReference type="PROSITE" id="PS51782"/>
    </source>
</evidence>
<reference evidence="2" key="1">
    <citation type="journal article" date="2015" name="Nature">
        <title>Complex archaea that bridge the gap between prokaryotes and eukaryotes.</title>
        <authorList>
            <person name="Spang A."/>
            <person name="Saw J.H."/>
            <person name="Jorgensen S.L."/>
            <person name="Zaremba-Niedzwiedzka K."/>
            <person name="Martijn J."/>
            <person name="Lind A.E."/>
            <person name="van Eijk R."/>
            <person name="Schleper C."/>
            <person name="Guy L."/>
            <person name="Ettema T.J."/>
        </authorList>
    </citation>
    <scope>NUCLEOTIDE SEQUENCE</scope>
</reference>
<accession>A0A0F9QKI0</accession>
<feature type="domain" description="LysM" evidence="1">
    <location>
        <begin position="42"/>
        <end position="90"/>
    </location>
</feature>
<dbReference type="InterPro" id="IPR036779">
    <property type="entry name" value="LysM_dom_sf"/>
</dbReference>
<organism evidence="2">
    <name type="scientific">marine sediment metagenome</name>
    <dbReference type="NCBI Taxonomy" id="412755"/>
    <lineage>
        <taxon>unclassified sequences</taxon>
        <taxon>metagenomes</taxon>
        <taxon>ecological metagenomes</taxon>
    </lineage>
</organism>
<evidence type="ECO:0000313" key="2">
    <source>
        <dbReference type="EMBL" id="KKN13661.1"/>
    </source>
</evidence>
<dbReference type="Gene3D" id="3.10.350.10">
    <property type="entry name" value="LysM domain"/>
    <property type="match status" value="1"/>
</dbReference>
<sequence>MTIRRIVNEDRKTLGRNALRRKGTEVFSPARPTKVKPEPDDLIITANEGDRLDALASKFYGSSRLWFVIASVNNLTNGSMHIKPGTQLRIPSRDRVV</sequence>
<proteinExistence type="predicted"/>
<dbReference type="AlphaFoldDB" id="A0A0F9QKI0"/>
<dbReference type="PROSITE" id="PS51782">
    <property type="entry name" value="LYSM"/>
    <property type="match status" value="1"/>
</dbReference>
<name>A0A0F9QKI0_9ZZZZ</name>
<protein>
    <recommendedName>
        <fullName evidence="1">LysM domain-containing protein</fullName>
    </recommendedName>
</protein>
<comment type="caution">
    <text evidence="2">The sequence shown here is derived from an EMBL/GenBank/DDBJ whole genome shotgun (WGS) entry which is preliminary data.</text>
</comment>